<sequence length="467" mass="50351">MKATTRTILVTIAMGLGACSGGSEAPPTPTRPAAAHPTTPPPTTTPATSEPTATTEPAATTPPTPPPAPEPAAAQADPLRARIQADPNDAQARCELGWLYFDVGNLDGADAETRRGVATLENDFRLADASKRNTLGACLYNRGRIAEARARALTDAEATRTGLTSALGDYERSLWYRENEAVRGRWNDVATELGRRGERPETVPATLWTYATGRENEVCGAPVEEGDDTIGEDSTEGSCAVHVEAVARGRERRQAAVISIGDYDDAGTPDQVWDDRGETSYELLTFDGQSWITRGPVYSVEGMDSTVTIDLRFQDVQPGGDPEVLVVVEDEWYMEADDDEDYESTDTYGTHGELSICGVPEGATDMLCAEIVTREESHGGEEERVESVAVRFAGEGRVTIRGRMEGERVREETTVAQIWTDELAARERAALEAQRRAQQAATPPPTPPREITGTTTPTTTGAPTEVR</sequence>
<feature type="region of interest" description="Disordered" evidence="1">
    <location>
        <begin position="430"/>
        <end position="467"/>
    </location>
</feature>
<proteinExistence type="predicted"/>
<dbReference type="InterPro" id="IPR011990">
    <property type="entry name" value="TPR-like_helical_dom_sf"/>
</dbReference>
<dbReference type="Gene3D" id="1.25.40.10">
    <property type="entry name" value="Tetratricopeptide repeat domain"/>
    <property type="match status" value="1"/>
</dbReference>
<evidence type="ECO:0000313" key="4">
    <source>
        <dbReference type="Proteomes" id="UP000034883"/>
    </source>
</evidence>
<dbReference type="AlphaFoldDB" id="A0A0F6YMJ6"/>
<feature type="region of interest" description="Disordered" evidence="1">
    <location>
        <begin position="17"/>
        <end position="76"/>
    </location>
</feature>
<accession>A0A0F6YMJ6</accession>
<evidence type="ECO:0000256" key="2">
    <source>
        <dbReference type="SAM" id="SignalP"/>
    </source>
</evidence>
<evidence type="ECO:0000256" key="1">
    <source>
        <dbReference type="SAM" id="MobiDB-lite"/>
    </source>
</evidence>
<feature type="compositionally biased region" description="Low complexity" evidence="1">
    <location>
        <begin position="45"/>
        <end position="59"/>
    </location>
</feature>
<feature type="compositionally biased region" description="Low complexity" evidence="1">
    <location>
        <begin position="449"/>
        <end position="467"/>
    </location>
</feature>
<gene>
    <name evidence="3" type="ORF">DB32_007565</name>
</gene>
<keyword evidence="4" id="KW-1185">Reference proteome</keyword>
<name>A0A0F6YMJ6_9BACT</name>
<feature type="chain" id="PRO_5002512461" description="Tetratricopeptide repeat protein" evidence="2">
    <location>
        <begin position="26"/>
        <end position="467"/>
    </location>
</feature>
<dbReference type="SUPFAM" id="SSF48452">
    <property type="entry name" value="TPR-like"/>
    <property type="match status" value="1"/>
</dbReference>
<protein>
    <recommendedName>
        <fullName evidence="5">Tetratricopeptide repeat protein</fullName>
    </recommendedName>
</protein>
<dbReference type="KEGG" id="samy:DB32_007565"/>
<dbReference type="Proteomes" id="UP000034883">
    <property type="component" value="Chromosome"/>
</dbReference>
<evidence type="ECO:0000313" key="3">
    <source>
        <dbReference type="EMBL" id="AKF10416.1"/>
    </source>
</evidence>
<dbReference type="RefSeq" id="WP_053237385.1">
    <property type="nucleotide sequence ID" value="NZ_CP011125.1"/>
</dbReference>
<keyword evidence="2" id="KW-0732">Signal</keyword>
<feature type="compositionally biased region" description="Pro residues" evidence="1">
    <location>
        <begin position="60"/>
        <end position="70"/>
    </location>
</feature>
<reference evidence="3 4" key="1">
    <citation type="submission" date="2015-03" db="EMBL/GenBank/DDBJ databases">
        <title>Genome assembly of Sandaracinus amylolyticus DSM 53668.</title>
        <authorList>
            <person name="Sharma G."/>
            <person name="Subramanian S."/>
        </authorList>
    </citation>
    <scope>NUCLEOTIDE SEQUENCE [LARGE SCALE GENOMIC DNA]</scope>
    <source>
        <strain evidence="3 4">DSM 53668</strain>
    </source>
</reference>
<dbReference type="PROSITE" id="PS51257">
    <property type="entry name" value="PROKAR_LIPOPROTEIN"/>
    <property type="match status" value="1"/>
</dbReference>
<organism evidence="3 4">
    <name type="scientific">Sandaracinus amylolyticus</name>
    <dbReference type="NCBI Taxonomy" id="927083"/>
    <lineage>
        <taxon>Bacteria</taxon>
        <taxon>Pseudomonadati</taxon>
        <taxon>Myxococcota</taxon>
        <taxon>Polyangia</taxon>
        <taxon>Polyangiales</taxon>
        <taxon>Sandaracinaceae</taxon>
        <taxon>Sandaracinus</taxon>
    </lineage>
</organism>
<dbReference type="EMBL" id="CP011125">
    <property type="protein sequence ID" value="AKF10416.1"/>
    <property type="molecule type" value="Genomic_DNA"/>
</dbReference>
<evidence type="ECO:0008006" key="5">
    <source>
        <dbReference type="Google" id="ProtNLM"/>
    </source>
</evidence>
<dbReference type="OrthoDB" id="5457162at2"/>
<feature type="signal peptide" evidence="2">
    <location>
        <begin position="1"/>
        <end position="25"/>
    </location>
</feature>